<dbReference type="FunFam" id="2.40.50.100:FF:000003">
    <property type="entry name" value="Acetyl-CoA carboxylase biotin carboxyl carrier protein"/>
    <property type="match status" value="1"/>
</dbReference>
<evidence type="ECO:0000313" key="6">
    <source>
        <dbReference type="EMBL" id="SHE72120.1"/>
    </source>
</evidence>
<dbReference type="UniPathway" id="UPA00094"/>
<dbReference type="NCBIfam" id="TIGR00531">
    <property type="entry name" value="BCCP"/>
    <property type="match status" value="1"/>
</dbReference>
<gene>
    <name evidence="6" type="ORF">SAMN05443638_1096</name>
</gene>
<reference evidence="6 7" key="1">
    <citation type="submission" date="2016-11" db="EMBL/GenBank/DDBJ databases">
        <authorList>
            <person name="Jaros S."/>
            <person name="Januszkiewicz K."/>
            <person name="Wedrychowicz H."/>
        </authorList>
    </citation>
    <scope>NUCLEOTIDE SEQUENCE [LARGE SCALE GENOMIC DNA]</scope>
    <source>
        <strain evidence="6 7">DSM 2631</strain>
    </source>
</reference>
<dbReference type="InterPro" id="IPR000089">
    <property type="entry name" value="Biotin_lipoyl"/>
</dbReference>
<dbReference type="PROSITE" id="PS50968">
    <property type="entry name" value="BIOTINYL_LIPOYL"/>
    <property type="match status" value="1"/>
</dbReference>
<feature type="compositionally biased region" description="Basic and acidic residues" evidence="4">
    <location>
        <begin position="33"/>
        <end position="63"/>
    </location>
</feature>
<dbReference type="GO" id="GO:0003989">
    <property type="term" value="F:acetyl-CoA carboxylase activity"/>
    <property type="evidence" value="ECO:0007669"/>
    <property type="project" value="InterPro"/>
</dbReference>
<evidence type="ECO:0000256" key="2">
    <source>
        <dbReference type="ARBA" id="ARBA00023267"/>
    </source>
</evidence>
<dbReference type="OrthoDB" id="9811735at2"/>
<protein>
    <recommendedName>
        <fullName evidence="1 3">Biotin carboxyl carrier protein of acetyl-CoA carboxylase</fullName>
    </recommendedName>
</protein>
<dbReference type="GO" id="GO:0009317">
    <property type="term" value="C:acetyl-CoA carboxylase complex"/>
    <property type="evidence" value="ECO:0007669"/>
    <property type="project" value="InterPro"/>
</dbReference>
<keyword evidence="2 3" id="KW-0092">Biotin</keyword>
<dbReference type="PANTHER" id="PTHR45266:SF3">
    <property type="entry name" value="OXALOACETATE DECARBOXYLASE ALPHA CHAIN"/>
    <property type="match status" value="1"/>
</dbReference>
<keyword evidence="3" id="KW-0443">Lipid metabolism</keyword>
<feature type="region of interest" description="Disordered" evidence="4">
    <location>
        <begin position="32"/>
        <end position="63"/>
    </location>
</feature>
<dbReference type="RefSeq" id="WP_072894915.1">
    <property type="nucleotide sequence ID" value="NZ_FQVM01000009.1"/>
</dbReference>
<sequence>MDYSSIKELISIINDSKLTTFEMELDGVVLKMKKGESSSQKKDEDLKETHHESKSKVEKKRSELKEESINSAIKIEDIEEKEEINGEMVNAPLVGTFYSSPGEGKDNFVKIGDNVKKGDVLCILEAMKIMNEIQSPRDGKIVKILVENEQMVEYGQPLFIIE</sequence>
<dbReference type="Pfam" id="PF00364">
    <property type="entry name" value="Biotin_lipoyl"/>
    <property type="match status" value="1"/>
</dbReference>
<feature type="domain" description="Lipoyl-binding" evidence="5">
    <location>
        <begin position="86"/>
        <end position="162"/>
    </location>
</feature>
<dbReference type="Proteomes" id="UP000184035">
    <property type="component" value="Unassembled WGS sequence"/>
</dbReference>
<keyword evidence="3" id="KW-0444">Lipid biosynthesis</keyword>
<keyword evidence="3" id="KW-0275">Fatty acid biosynthesis</keyword>
<proteinExistence type="predicted"/>
<dbReference type="InterPro" id="IPR001249">
    <property type="entry name" value="AcCoA_biotinCC"/>
</dbReference>
<dbReference type="AlphaFoldDB" id="A0A1M4VTD9"/>
<dbReference type="Gene3D" id="2.40.50.100">
    <property type="match status" value="1"/>
</dbReference>
<dbReference type="SUPFAM" id="SSF51230">
    <property type="entry name" value="Single hybrid motif"/>
    <property type="match status" value="1"/>
</dbReference>
<organism evidence="6 7">
    <name type="scientific">Clostridium fallax</name>
    <dbReference type="NCBI Taxonomy" id="1533"/>
    <lineage>
        <taxon>Bacteria</taxon>
        <taxon>Bacillati</taxon>
        <taxon>Bacillota</taxon>
        <taxon>Clostridia</taxon>
        <taxon>Eubacteriales</taxon>
        <taxon>Clostridiaceae</taxon>
        <taxon>Clostridium</taxon>
    </lineage>
</organism>
<evidence type="ECO:0000259" key="5">
    <source>
        <dbReference type="PROSITE" id="PS50968"/>
    </source>
</evidence>
<dbReference type="GO" id="GO:0006633">
    <property type="term" value="P:fatty acid biosynthetic process"/>
    <property type="evidence" value="ECO:0007669"/>
    <property type="project" value="UniProtKB-UniPathway"/>
</dbReference>
<name>A0A1M4VTD9_9CLOT</name>
<keyword evidence="3" id="KW-0276">Fatty acid metabolism</keyword>
<comment type="pathway">
    <text evidence="3">Lipid metabolism; fatty acid biosynthesis.</text>
</comment>
<dbReference type="InterPro" id="IPR050709">
    <property type="entry name" value="Biotin_Carboxyl_Carrier/Decarb"/>
</dbReference>
<dbReference type="STRING" id="1533.SAMN05443638_1096"/>
<dbReference type="PRINTS" id="PR01071">
    <property type="entry name" value="ACOABIOTINCC"/>
</dbReference>
<dbReference type="CDD" id="cd06850">
    <property type="entry name" value="biotinyl_domain"/>
    <property type="match status" value="1"/>
</dbReference>
<evidence type="ECO:0000256" key="1">
    <source>
        <dbReference type="ARBA" id="ARBA00017562"/>
    </source>
</evidence>
<dbReference type="InterPro" id="IPR011053">
    <property type="entry name" value="Single_hybrid_motif"/>
</dbReference>
<keyword evidence="7" id="KW-1185">Reference proteome</keyword>
<evidence type="ECO:0000256" key="3">
    <source>
        <dbReference type="RuleBase" id="RU364072"/>
    </source>
</evidence>
<dbReference type="PANTHER" id="PTHR45266">
    <property type="entry name" value="OXALOACETATE DECARBOXYLASE ALPHA CHAIN"/>
    <property type="match status" value="1"/>
</dbReference>
<evidence type="ECO:0000256" key="4">
    <source>
        <dbReference type="SAM" id="MobiDB-lite"/>
    </source>
</evidence>
<dbReference type="EMBL" id="FQVM01000009">
    <property type="protein sequence ID" value="SHE72120.1"/>
    <property type="molecule type" value="Genomic_DNA"/>
</dbReference>
<comment type="function">
    <text evidence="3">This protein is a component of the acetyl coenzyme A carboxylase complex; first, biotin carboxylase catalyzes the carboxylation of the carrier protein and then the transcarboxylase transfers the carboxyl group to form malonyl-CoA.</text>
</comment>
<accession>A0A1M4VTD9</accession>
<evidence type="ECO:0000313" key="7">
    <source>
        <dbReference type="Proteomes" id="UP000184035"/>
    </source>
</evidence>